<comment type="caution">
    <text evidence="4">The sequence shown here is derived from an EMBL/GenBank/DDBJ whole genome shotgun (WGS) entry which is preliminary data.</text>
</comment>
<dbReference type="SUPFAM" id="SSF82171">
    <property type="entry name" value="DPP6 N-terminal domain-like"/>
    <property type="match status" value="1"/>
</dbReference>
<evidence type="ECO:0000256" key="1">
    <source>
        <dbReference type="ARBA" id="ARBA00022801"/>
    </source>
</evidence>
<sequence length="654" mass="74143">MKRTLALFSSAFALLLALLVAQPSFATPSTPQLLPVEAFASIPDVTNVTLSPDGKNIATVVRLDLDTQKGSLVNIYNVASGKSVYPVQTDNQKFTITGLSWASNDILFIYAKFPAIRYGTPTNEWRLFKYSISENELSSVIKPMVLKRFKWVPQIQSDIIDMLKDDDDHILMQFTGLGSKPENETVMKINLTDGRSSAVQYAVKNVIDWTTDKQHRVRVGIFQDDTHYKIIEQADNNESYRTLWEFEAFAEDQVWPMGFGEDPNILYIQAYHEGYKAIFKVNLTDPKLTKELVFKRDNLDVTGGLIYSKVKQQIVGVSDGADSEYTFWDEEYIALINGLNQVLPDTRNFITQYSEDERSYIVFSTSATDSGTYYLGNRDAKTLIPIAYRYKNLFPELMASTESINYKARDGLNIEGFLTKPKNALKTKLPTIVFPHGGPISFDNNSFDYWTQYFANRGYAVLRMNFRGSDGYGYDFMKAGIKNWGLEMQTDVEDGTRWLIEQGVADPKRICIAGASYGGYAALMAVATTQDLFQCAISFGGVMDVEDLVKSHRRYRNFEIVKQQIGDDYDALYARSPVSKAKDINVPVLLIHGETDRVVDVEHSEDMFDALTKYNKNVQFVELEDGDHYLSDNADRLKTFYAIEAFLQKHLPVN</sequence>
<evidence type="ECO:0000256" key="2">
    <source>
        <dbReference type="SAM" id="SignalP"/>
    </source>
</evidence>
<dbReference type="AlphaFoldDB" id="A0A9X2WLG5"/>
<keyword evidence="2" id="KW-0732">Signal</keyword>
<keyword evidence="5" id="KW-1185">Reference proteome</keyword>
<keyword evidence="1" id="KW-0378">Hydrolase</keyword>
<gene>
    <name evidence="4" type="ORF">NE535_06095</name>
</gene>
<evidence type="ECO:0000313" key="5">
    <source>
        <dbReference type="Proteomes" id="UP001155546"/>
    </source>
</evidence>
<dbReference type="GO" id="GO:0004252">
    <property type="term" value="F:serine-type endopeptidase activity"/>
    <property type="evidence" value="ECO:0007669"/>
    <property type="project" value="TreeGrafter"/>
</dbReference>
<accession>A0A9X2WLG5</accession>
<reference evidence="4" key="1">
    <citation type="journal article" date="2023" name="Int. J. Syst. Evol. Microbiol.">
        <title>&lt;i&gt;Shewanella septentrionalis&lt;/i&gt; sp. nov. and &lt;i&gt;Shewanella holmiensis&lt;/i&gt; sp. nov., isolated from Baltic Sea water and sediments.</title>
        <authorList>
            <person name="Martin-Rodriguez A.J."/>
            <person name="Thorell K."/>
            <person name="Joffre E."/>
            <person name="Jensie-Markopoulos S."/>
            <person name="Moore E.R.B."/>
            <person name="Sjoling A."/>
        </authorList>
    </citation>
    <scope>NUCLEOTIDE SEQUENCE</scope>
    <source>
        <strain evidence="4">SP1S2-7</strain>
    </source>
</reference>
<feature type="signal peptide" evidence="2">
    <location>
        <begin position="1"/>
        <end position="26"/>
    </location>
</feature>
<dbReference type="InterPro" id="IPR001375">
    <property type="entry name" value="Peptidase_S9_cat"/>
</dbReference>
<organism evidence="4 5">
    <name type="scientific">Shewanella holmiensis</name>
    <dbReference type="NCBI Taxonomy" id="2952222"/>
    <lineage>
        <taxon>Bacteria</taxon>
        <taxon>Pseudomonadati</taxon>
        <taxon>Pseudomonadota</taxon>
        <taxon>Gammaproteobacteria</taxon>
        <taxon>Alteromonadales</taxon>
        <taxon>Shewanellaceae</taxon>
        <taxon>Shewanella</taxon>
    </lineage>
</organism>
<feature type="chain" id="PRO_5040828634" evidence="2">
    <location>
        <begin position="27"/>
        <end position="654"/>
    </location>
</feature>
<evidence type="ECO:0000259" key="3">
    <source>
        <dbReference type="Pfam" id="PF00326"/>
    </source>
</evidence>
<dbReference type="PANTHER" id="PTHR42776:SF27">
    <property type="entry name" value="DIPEPTIDYL PEPTIDASE FAMILY MEMBER 6"/>
    <property type="match status" value="1"/>
</dbReference>
<proteinExistence type="predicted"/>
<dbReference type="GO" id="GO:0006508">
    <property type="term" value="P:proteolysis"/>
    <property type="evidence" value="ECO:0007669"/>
    <property type="project" value="InterPro"/>
</dbReference>
<dbReference type="Proteomes" id="UP001155546">
    <property type="component" value="Unassembled WGS sequence"/>
</dbReference>
<dbReference type="Pfam" id="PF00326">
    <property type="entry name" value="Peptidase_S9"/>
    <property type="match status" value="1"/>
</dbReference>
<dbReference type="RefSeq" id="WP_261297777.1">
    <property type="nucleotide sequence ID" value="NZ_JAMTCD010000005.1"/>
</dbReference>
<dbReference type="PANTHER" id="PTHR42776">
    <property type="entry name" value="SERINE PEPTIDASE S9 FAMILY MEMBER"/>
    <property type="match status" value="1"/>
</dbReference>
<evidence type="ECO:0000313" key="4">
    <source>
        <dbReference type="EMBL" id="MCT7941369.1"/>
    </source>
</evidence>
<protein>
    <submittedName>
        <fullName evidence="4">S9 family peptidase</fullName>
    </submittedName>
</protein>
<dbReference type="SUPFAM" id="SSF53474">
    <property type="entry name" value="alpha/beta-Hydrolases"/>
    <property type="match status" value="1"/>
</dbReference>
<dbReference type="InterPro" id="IPR029058">
    <property type="entry name" value="AB_hydrolase_fold"/>
</dbReference>
<name>A0A9X2WLG5_9GAMM</name>
<dbReference type="Gene3D" id="3.40.50.1820">
    <property type="entry name" value="alpha/beta hydrolase"/>
    <property type="match status" value="1"/>
</dbReference>
<dbReference type="EMBL" id="JAMTCD010000005">
    <property type="protein sequence ID" value="MCT7941369.1"/>
    <property type="molecule type" value="Genomic_DNA"/>
</dbReference>
<feature type="domain" description="Peptidase S9 prolyl oligopeptidase catalytic" evidence="3">
    <location>
        <begin position="446"/>
        <end position="651"/>
    </location>
</feature>